<dbReference type="Proteomes" id="UP001168990">
    <property type="component" value="Unassembled WGS sequence"/>
</dbReference>
<reference evidence="2" key="1">
    <citation type="journal article" date="2023" name="bioRxiv">
        <title>Scaffold-level genome assemblies of two parasitoid biocontrol wasps reveal the parthenogenesis mechanism and an associated novel virus.</title>
        <authorList>
            <person name="Inwood S."/>
            <person name="Skelly J."/>
            <person name="Guhlin J."/>
            <person name="Harrop T."/>
            <person name="Goldson S."/>
            <person name="Dearden P."/>
        </authorList>
    </citation>
    <scope>NUCLEOTIDE SEQUENCE</scope>
    <source>
        <strain evidence="2">Irish</strain>
        <tissue evidence="2">Whole body</tissue>
    </source>
</reference>
<evidence type="ECO:0000313" key="2">
    <source>
        <dbReference type="EMBL" id="KAK0157576.1"/>
    </source>
</evidence>
<sequence length="531" mass="61771">MANSVMISWKVVDNTVVDRMIDDSLNHMFSQHRKIRRKTKISNREFKQLPNISSYKKYIKIRNTILKVVSNNDETSEDCLSNTDLNEAYQLVESTDEHDNIDNENETKINEEENGCGILTQCSNIEPKIESEIKNNNENSIEKLSFEHDNYSEHKDNENISPEYSLEHIENELNNTKEEIKFEQFSKCEMKCFQTKENIKRNLNNDLDKLSNIIVDNETTLKDSGIDDDDDDDDDLLDSLHTDANEIKNDNEITEKSDDDNHILTTPRKCQLTIKSTEIVTSKYKIILHDKNKQNDNINNDEKLLNNSFDNKEKKNRTTLAIASETESLEYILRNLIEHNCYENNFFIDNYCRDGAKENEPDNNQGNDVKYTRPVDLEDLVDDDDLIEVNTESTLAFEDITEDDEIILMEIPKSIIDNQELKGKNIQIKKRNVLIDGIKYETYRKPNDNLSCVGKMKVNDDGYELGILKPRRSIVIRQELLQPKIESPKLISDIGTSQTNFAPFPSNLKRRNPLVLQTDCYNHVKKRRKKL</sequence>
<protein>
    <submittedName>
        <fullName evidence="2">Uncharacterized protein</fullName>
    </submittedName>
</protein>
<gene>
    <name evidence="2" type="ORF">PV328_011304</name>
</gene>
<proteinExistence type="predicted"/>
<accession>A0AA39EYA3</accession>
<evidence type="ECO:0000256" key="1">
    <source>
        <dbReference type="SAM" id="Coils"/>
    </source>
</evidence>
<reference evidence="2" key="2">
    <citation type="submission" date="2023-03" db="EMBL/GenBank/DDBJ databases">
        <authorList>
            <person name="Inwood S.N."/>
            <person name="Skelly J.G."/>
            <person name="Guhlin J."/>
            <person name="Harrop T.W.R."/>
            <person name="Goldson S.G."/>
            <person name="Dearden P.K."/>
        </authorList>
    </citation>
    <scope>NUCLEOTIDE SEQUENCE</scope>
    <source>
        <strain evidence="2">Irish</strain>
        <tissue evidence="2">Whole body</tissue>
    </source>
</reference>
<evidence type="ECO:0000313" key="3">
    <source>
        <dbReference type="Proteomes" id="UP001168990"/>
    </source>
</evidence>
<comment type="caution">
    <text evidence="2">The sequence shown here is derived from an EMBL/GenBank/DDBJ whole genome shotgun (WGS) entry which is preliminary data.</text>
</comment>
<feature type="coiled-coil region" evidence="1">
    <location>
        <begin position="166"/>
        <end position="213"/>
    </location>
</feature>
<name>A0AA39EYA3_9HYME</name>
<organism evidence="2 3">
    <name type="scientific">Microctonus aethiopoides</name>
    <dbReference type="NCBI Taxonomy" id="144406"/>
    <lineage>
        <taxon>Eukaryota</taxon>
        <taxon>Metazoa</taxon>
        <taxon>Ecdysozoa</taxon>
        <taxon>Arthropoda</taxon>
        <taxon>Hexapoda</taxon>
        <taxon>Insecta</taxon>
        <taxon>Pterygota</taxon>
        <taxon>Neoptera</taxon>
        <taxon>Endopterygota</taxon>
        <taxon>Hymenoptera</taxon>
        <taxon>Apocrita</taxon>
        <taxon>Ichneumonoidea</taxon>
        <taxon>Braconidae</taxon>
        <taxon>Euphorinae</taxon>
        <taxon>Microctonus</taxon>
    </lineage>
</organism>
<keyword evidence="1" id="KW-0175">Coiled coil</keyword>
<dbReference type="AlphaFoldDB" id="A0AA39EYA3"/>
<dbReference type="EMBL" id="JAQQBS010001425">
    <property type="protein sequence ID" value="KAK0157576.1"/>
    <property type="molecule type" value="Genomic_DNA"/>
</dbReference>
<keyword evidence="3" id="KW-1185">Reference proteome</keyword>